<evidence type="ECO:0000256" key="4">
    <source>
        <dbReference type="ARBA" id="ARBA00023136"/>
    </source>
</evidence>
<feature type="domain" description="O-antigen ligase-related" evidence="6">
    <location>
        <begin position="252"/>
        <end position="401"/>
    </location>
</feature>
<feature type="transmembrane region" description="Helical" evidence="5">
    <location>
        <begin position="160"/>
        <end position="181"/>
    </location>
</feature>
<feature type="transmembrane region" description="Helical" evidence="5">
    <location>
        <begin position="420"/>
        <end position="440"/>
    </location>
</feature>
<dbReference type="AlphaFoldDB" id="A0A1F6AQK1"/>
<dbReference type="InterPro" id="IPR007016">
    <property type="entry name" value="O-antigen_ligase-rel_domated"/>
</dbReference>
<evidence type="ECO:0000256" key="1">
    <source>
        <dbReference type="ARBA" id="ARBA00004141"/>
    </source>
</evidence>
<reference evidence="7 8" key="1">
    <citation type="journal article" date="2016" name="Nat. Commun.">
        <title>Thousands of microbial genomes shed light on interconnected biogeochemical processes in an aquifer system.</title>
        <authorList>
            <person name="Anantharaman K."/>
            <person name="Brown C.T."/>
            <person name="Hug L.A."/>
            <person name="Sharon I."/>
            <person name="Castelle C.J."/>
            <person name="Probst A.J."/>
            <person name="Thomas B.C."/>
            <person name="Singh A."/>
            <person name="Wilkins M.J."/>
            <person name="Karaoz U."/>
            <person name="Brodie E.L."/>
            <person name="Williams K.H."/>
            <person name="Hubbard S.S."/>
            <person name="Banfield J.F."/>
        </authorList>
    </citation>
    <scope>NUCLEOTIDE SEQUENCE [LARGE SCALE GENOMIC DNA]</scope>
</reference>
<feature type="transmembrane region" description="Helical" evidence="5">
    <location>
        <begin position="384"/>
        <end position="408"/>
    </location>
</feature>
<feature type="transmembrane region" description="Helical" evidence="5">
    <location>
        <begin position="6"/>
        <end position="38"/>
    </location>
</feature>
<accession>A0A1F6AQK1</accession>
<protein>
    <recommendedName>
        <fullName evidence="6">O-antigen ligase-related domain-containing protein</fullName>
    </recommendedName>
</protein>
<feature type="transmembrane region" description="Helical" evidence="5">
    <location>
        <begin position="293"/>
        <end position="313"/>
    </location>
</feature>
<keyword evidence="4 5" id="KW-0472">Membrane</keyword>
<feature type="transmembrane region" description="Helical" evidence="5">
    <location>
        <begin position="222"/>
        <end position="242"/>
    </location>
</feature>
<evidence type="ECO:0000256" key="2">
    <source>
        <dbReference type="ARBA" id="ARBA00022692"/>
    </source>
</evidence>
<dbReference type="PANTHER" id="PTHR37422:SF13">
    <property type="entry name" value="LIPOPOLYSACCHARIDE BIOSYNTHESIS PROTEIN PA4999-RELATED"/>
    <property type="match status" value="1"/>
</dbReference>
<dbReference type="PANTHER" id="PTHR37422">
    <property type="entry name" value="TEICHURONIC ACID BIOSYNTHESIS PROTEIN TUAE"/>
    <property type="match status" value="1"/>
</dbReference>
<dbReference type="Pfam" id="PF04932">
    <property type="entry name" value="Wzy_C"/>
    <property type="match status" value="1"/>
</dbReference>
<proteinExistence type="predicted"/>
<organism evidence="7 8">
    <name type="scientific">Candidatus Gottesmanbacteria bacterium RIFCSPLOWO2_01_FULL_39_12b</name>
    <dbReference type="NCBI Taxonomy" id="1798388"/>
    <lineage>
        <taxon>Bacteria</taxon>
        <taxon>Candidatus Gottesmaniibacteriota</taxon>
    </lineage>
</organism>
<feature type="transmembrane region" description="Helical" evidence="5">
    <location>
        <begin position="74"/>
        <end position="97"/>
    </location>
</feature>
<evidence type="ECO:0000313" key="7">
    <source>
        <dbReference type="EMBL" id="OGG26965.1"/>
    </source>
</evidence>
<dbReference type="InterPro" id="IPR051533">
    <property type="entry name" value="WaaL-like"/>
</dbReference>
<evidence type="ECO:0000256" key="3">
    <source>
        <dbReference type="ARBA" id="ARBA00022989"/>
    </source>
</evidence>
<feature type="transmembrane region" description="Helical" evidence="5">
    <location>
        <begin position="109"/>
        <end position="124"/>
    </location>
</feature>
<feature type="transmembrane region" description="Helical" evidence="5">
    <location>
        <begin position="248"/>
        <end position="281"/>
    </location>
</feature>
<dbReference type="Proteomes" id="UP000176609">
    <property type="component" value="Unassembled WGS sequence"/>
</dbReference>
<evidence type="ECO:0000256" key="5">
    <source>
        <dbReference type="SAM" id="Phobius"/>
    </source>
</evidence>
<dbReference type="GO" id="GO:0016020">
    <property type="term" value="C:membrane"/>
    <property type="evidence" value="ECO:0007669"/>
    <property type="project" value="UniProtKB-SubCell"/>
</dbReference>
<feature type="transmembrane region" description="Helical" evidence="5">
    <location>
        <begin position="130"/>
        <end position="148"/>
    </location>
</feature>
<gene>
    <name evidence="7" type="ORF">A2960_02350</name>
</gene>
<evidence type="ECO:0000259" key="6">
    <source>
        <dbReference type="Pfam" id="PF04932"/>
    </source>
</evidence>
<feature type="transmembrane region" description="Helical" evidence="5">
    <location>
        <begin position="45"/>
        <end position="62"/>
    </location>
</feature>
<comment type="caution">
    <text evidence="7">The sequence shown here is derived from an EMBL/GenBank/DDBJ whole genome shotgun (WGS) entry which is preliminary data.</text>
</comment>
<dbReference type="EMBL" id="MFJR01000007">
    <property type="protein sequence ID" value="OGG26965.1"/>
    <property type="molecule type" value="Genomic_DNA"/>
</dbReference>
<sequence>MEKNKYFIVGLLILFCGLMLSVNWYLYFLSFILAGLFFYLQVKNIYQAIFLICIASIPYSVGPSRSQMISQESGYSSAYGLIPFTISTVLLSLLLLIKPSPFVIKKPDLFLVIFYIYALVGLVFKNTYFVSLYGVVQLTVMILFYFLARLMLLEKKIIPYIMWIFILILTYESTLAILQFVLQHPVGIFAEEYVYSDPFGIVSGENISLFRASGTTSHPNNLGILLVTLLPVILISYESTSLKKKPYLYLLILALLTFTILVTYSRVALGLTIILFVLVLIRNFKKLLFRKTRYFISGVFLFVLILSLLWPQISFRLSTVTAVLEPGNSLDARIKAIEEAIPMIVKSPLFGVGINRYIEIAPYFPQTDLFYNIRPSKISDIHNLFFQIVTSLGIPALIIFMIFLYSLWREYISKINKKNSTVIVMSASGIILFLFASMFMPTFPKPLLRLFFLYAAMLVTA</sequence>
<evidence type="ECO:0000313" key="8">
    <source>
        <dbReference type="Proteomes" id="UP000176609"/>
    </source>
</evidence>
<name>A0A1F6AQK1_9BACT</name>
<keyword evidence="2 5" id="KW-0812">Transmembrane</keyword>
<keyword evidence="3 5" id="KW-1133">Transmembrane helix</keyword>
<comment type="subcellular location">
    <subcellularLocation>
        <location evidence="1">Membrane</location>
        <topology evidence="1">Multi-pass membrane protein</topology>
    </subcellularLocation>
</comment>